<evidence type="ECO:0000313" key="7">
    <source>
        <dbReference type="EMBL" id="CAA0121507.1"/>
    </source>
</evidence>
<feature type="transmembrane region" description="Helical" evidence="6">
    <location>
        <begin position="49"/>
        <end position="73"/>
    </location>
</feature>
<feature type="transmembrane region" description="Helical" evidence="6">
    <location>
        <begin position="138"/>
        <end position="157"/>
    </location>
</feature>
<protein>
    <recommendedName>
        <fullName evidence="9">PhoU domain-containing protein</fullName>
    </recommendedName>
</protein>
<dbReference type="InterPro" id="IPR004633">
    <property type="entry name" value="NaPi_cotrn-rel/YqeW-like"/>
</dbReference>
<proteinExistence type="predicted"/>
<keyword evidence="3 6" id="KW-0812">Transmembrane</keyword>
<evidence type="ECO:0000256" key="2">
    <source>
        <dbReference type="ARBA" id="ARBA00022475"/>
    </source>
</evidence>
<accession>A0A5S9QRU8</accession>
<reference evidence="7 8" key="1">
    <citation type="submission" date="2019-11" db="EMBL/GenBank/DDBJ databases">
        <authorList>
            <person name="Holert J."/>
        </authorList>
    </citation>
    <scope>NUCLEOTIDE SEQUENCE [LARGE SCALE GENOMIC DNA]</scope>
    <source>
        <strain evidence="7">SB11_3</strain>
    </source>
</reference>
<keyword evidence="8" id="KW-1185">Reference proteome</keyword>
<feature type="transmembrane region" description="Helical" evidence="6">
    <location>
        <begin position="85"/>
        <end position="107"/>
    </location>
</feature>
<comment type="subcellular location">
    <subcellularLocation>
        <location evidence="1">Cell membrane</location>
        <topology evidence="1">Multi-pass membrane protein</topology>
    </subcellularLocation>
</comment>
<dbReference type="OrthoDB" id="9763003at2"/>
<dbReference type="GO" id="GO:0044341">
    <property type="term" value="P:sodium-dependent phosphate transport"/>
    <property type="evidence" value="ECO:0007669"/>
    <property type="project" value="InterPro"/>
</dbReference>
<dbReference type="PANTHER" id="PTHR10010:SF46">
    <property type="entry name" value="SODIUM-DEPENDENT PHOSPHATE TRANSPORT PROTEIN 2B"/>
    <property type="match status" value="1"/>
</dbReference>
<evidence type="ECO:0000256" key="3">
    <source>
        <dbReference type="ARBA" id="ARBA00022692"/>
    </source>
</evidence>
<evidence type="ECO:0000256" key="6">
    <source>
        <dbReference type="SAM" id="Phobius"/>
    </source>
</evidence>
<evidence type="ECO:0000256" key="5">
    <source>
        <dbReference type="ARBA" id="ARBA00023136"/>
    </source>
</evidence>
<sequence>MQTADVLNLLGSIAVFLFGIKVMSDALVKLAGNRLRQFIVHLSSNRLRGVLTGMGITALMQSSTATSLMIVSFSSAGLLGLTEAISMIMGANIGTTFTAWIVALVGFRVKLTTLVLPFTMAGFILSAFKTPFKRHLGHFIVGFCLLFLGLEMIKGVVPDIKSSPSLMHFLSAPEVLGFTQIFWFMAVGAILTVVLQSSSATMAVTLVAAAQGVIGFEAAAAMVLGENIGTTITPNIAAMVSGVHGRRAALSHLIFNGIGVVWALIVFTPFSELCFSITRGILHAGPENSDEFLPIALSVFHSSFNILNTLLLVGLSKYLADICRWVFPAKPAKHGLDIRPRYIKPNPLDRERLLDLTKEAEGILRHEICDMLDMLADTPVIARTDRRDRHRTTVEAYRQTRVRPLMLSMMKAMASMQSQGDSSVEEKRALADIRKVHQTLEALGRLLVGFEKELAVTDKLKSELAAQTLLQLRCLLEKTALCFEQTNVCDNQLADVRQQVKAFDDQLANNVENELAARRISSREADQLLETGFIVVQISYLSNRACRKLIQLQTLCAEPLSSSNHIHEKLSASLR</sequence>
<evidence type="ECO:0000313" key="8">
    <source>
        <dbReference type="Proteomes" id="UP000441399"/>
    </source>
</evidence>
<dbReference type="NCBIfam" id="NF037997">
    <property type="entry name" value="Na_Pi_symport"/>
    <property type="match status" value="1"/>
</dbReference>
<dbReference type="InterPro" id="IPR003841">
    <property type="entry name" value="Na/Pi_transpt"/>
</dbReference>
<name>A0A5S9QRU8_9GAMM</name>
<feature type="transmembrane region" description="Helical" evidence="6">
    <location>
        <begin position="6"/>
        <end position="28"/>
    </location>
</feature>
<evidence type="ECO:0008006" key="9">
    <source>
        <dbReference type="Google" id="ProtNLM"/>
    </source>
</evidence>
<feature type="transmembrane region" description="Helical" evidence="6">
    <location>
        <begin position="114"/>
        <end position="132"/>
    </location>
</feature>
<dbReference type="GO" id="GO:0005886">
    <property type="term" value="C:plasma membrane"/>
    <property type="evidence" value="ECO:0007669"/>
    <property type="project" value="UniProtKB-SubCell"/>
</dbReference>
<dbReference type="Proteomes" id="UP000441399">
    <property type="component" value="Unassembled WGS sequence"/>
</dbReference>
<feature type="transmembrane region" description="Helical" evidence="6">
    <location>
        <begin position="253"/>
        <end position="272"/>
    </location>
</feature>
<dbReference type="NCBIfam" id="TIGR00704">
    <property type="entry name" value="NaPi_cotrn_rel"/>
    <property type="match status" value="1"/>
</dbReference>
<evidence type="ECO:0000256" key="4">
    <source>
        <dbReference type="ARBA" id="ARBA00022989"/>
    </source>
</evidence>
<dbReference type="EMBL" id="CACSIO010000045">
    <property type="protein sequence ID" value="CAA0121507.1"/>
    <property type="molecule type" value="Genomic_DNA"/>
</dbReference>
<dbReference type="PANTHER" id="PTHR10010">
    <property type="entry name" value="SOLUTE CARRIER FAMILY 34 SODIUM PHOSPHATE , MEMBER 2-RELATED"/>
    <property type="match status" value="1"/>
</dbReference>
<dbReference type="AlphaFoldDB" id="A0A5S9QRU8"/>
<keyword evidence="5 6" id="KW-0472">Membrane</keyword>
<organism evidence="7 8">
    <name type="scientific">BD1-7 clade bacterium</name>
    <dbReference type="NCBI Taxonomy" id="2029982"/>
    <lineage>
        <taxon>Bacteria</taxon>
        <taxon>Pseudomonadati</taxon>
        <taxon>Pseudomonadota</taxon>
        <taxon>Gammaproteobacteria</taxon>
        <taxon>Cellvibrionales</taxon>
        <taxon>Spongiibacteraceae</taxon>
        <taxon>BD1-7 clade</taxon>
    </lineage>
</organism>
<feature type="transmembrane region" description="Helical" evidence="6">
    <location>
        <begin position="169"/>
        <end position="194"/>
    </location>
</feature>
<evidence type="ECO:0000256" key="1">
    <source>
        <dbReference type="ARBA" id="ARBA00004651"/>
    </source>
</evidence>
<keyword evidence="2" id="KW-1003">Cell membrane</keyword>
<dbReference type="Pfam" id="PF02690">
    <property type="entry name" value="Na_Pi_cotrans"/>
    <property type="match status" value="2"/>
</dbReference>
<dbReference type="GO" id="GO:0005436">
    <property type="term" value="F:sodium:phosphate symporter activity"/>
    <property type="evidence" value="ECO:0007669"/>
    <property type="project" value="InterPro"/>
</dbReference>
<keyword evidence="4 6" id="KW-1133">Transmembrane helix</keyword>
<gene>
    <name evidence="7" type="ORF">OPDIPICF_02459</name>
</gene>